<reference evidence="1" key="1">
    <citation type="journal article" date="2014" name="Int. J. Syst. Evol. Microbiol.">
        <title>Complete genome sequence of Corynebacterium casei LMG S-19264T (=DSM 44701T), isolated from a smear-ripened cheese.</title>
        <authorList>
            <consortium name="US DOE Joint Genome Institute (JGI-PGF)"/>
            <person name="Walter F."/>
            <person name="Albersmeier A."/>
            <person name="Kalinowski J."/>
            <person name="Ruckert C."/>
        </authorList>
    </citation>
    <scope>NUCLEOTIDE SEQUENCE</scope>
    <source>
        <strain evidence="1">JCM 3172</strain>
    </source>
</reference>
<reference evidence="1" key="2">
    <citation type="submission" date="2020-09" db="EMBL/GenBank/DDBJ databases">
        <authorList>
            <person name="Sun Q."/>
            <person name="Ohkuma M."/>
        </authorList>
    </citation>
    <scope>NUCLEOTIDE SEQUENCE</scope>
    <source>
        <strain evidence="1">JCM 3172</strain>
    </source>
</reference>
<organism evidence="1 2">
    <name type="scientific">Streptomyces purpureus</name>
    <dbReference type="NCBI Taxonomy" id="1951"/>
    <lineage>
        <taxon>Bacteria</taxon>
        <taxon>Bacillati</taxon>
        <taxon>Actinomycetota</taxon>
        <taxon>Actinomycetes</taxon>
        <taxon>Kitasatosporales</taxon>
        <taxon>Streptomycetaceae</taxon>
        <taxon>Streptomyces</taxon>
    </lineage>
</organism>
<protein>
    <submittedName>
        <fullName evidence="1">Uncharacterized protein</fullName>
    </submittedName>
</protein>
<evidence type="ECO:0000313" key="2">
    <source>
        <dbReference type="Proteomes" id="UP000619486"/>
    </source>
</evidence>
<proteinExistence type="predicted"/>
<dbReference type="EMBL" id="BMQQ01000021">
    <property type="protein sequence ID" value="GGT48967.1"/>
    <property type="molecule type" value="Genomic_DNA"/>
</dbReference>
<evidence type="ECO:0000313" key="1">
    <source>
        <dbReference type="EMBL" id="GGT48967.1"/>
    </source>
</evidence>
<comment type="caution">
    <text evidence="1">The sequence shown here is derived from an EMBL/GenBank/DDBJ whole genome shotgun (WGS) entry which is preliminary data.</text>
</comment>
<name>A0A918HB45_9ACTN</name>
<dbReference type="Proteomes" id="UP000619486">
    <property type="component" value="Unassembled WGS sequence"/>
</dbReference>
<dbReference type="AlphaFoldDB" id="A0A918HB45"/>
<keyword evidence="2" id="KW-1185">Reference proteome</keyword>
<accession>A0A918HB45</accession>
<sequence length="80" mass="8481">MGAEASTEWVTRAPLAAVLIPSRIVLPLIVGKEGPCQLTVQPPTWLAMSWALEPATYTRCPARSGSAPPLFFSSTCARPG</sequence>
<gene>
    <name evidence="1" type="ORF">GCM10014713_48990</name>
</gene>